<accession>A0A2Z2NWV1</accession>
<dbReference type="OrthoDB" id="6387293at2"/>
<organism evidence="2 3">
    <name type="scientific">Granulosicoccus antarcticus IMCC3135</name>
    <dbReference type="NCBI Taxonomy" id="1192854"/>
    <lineage>
        <taxon>Bacteria</taxon>
        <taxon>Pseudomonadati</taxon>
        <taxon>Pseudomonadota</taxon>
        <taxon>Gammaproteobacteria</taxon>
        <taxon>Chromatiales</taxon>
        <taxon>Granulosicoccaceae</taxon>
        <taxon>Granulosicoccus</taxon>
    </lineage>
</organism>
<protein>
    <recommendedName>
        <fullName evidence="4">DUF4402 domain-containing protein</fullName>
    </recommendedName>
</protein>
<dbReference type="InterPro" id="IPR025514">
    <property type="entry name" value="DUF4402"/>
</dbReference>
<dbReference type="EMBL" id="CP018632">
    <property type="protein sequence ID" value="ASJ75936.1"/>
    <property type="molecule type" value="Genomic_DNA"/>
</dbReference>
<dbReference type="Proteomes" id="UP000250079">
    <property type="component" value="Chromosome"/>
</dbReference>
<proteinExistence type="predicted"/>
<reference evidence="2 3" key="1">
    <citation type="submission" date="2016-12" db="EMBL/GenBank/DDBJ databases">
        <authorList>
            <person name="Song W.-J."/>
            <person name="Kurnit D.M."/>
        </authorList>
    </citation>
    <scope>NUCLEOTIDE SEQUENCE [LARGE SCALE GENOMIC DNA]</scope>
    <source>
        <strain evidence="2 3">IMCC3135</strain>
    </source>
</reference>
<keyword evidence="3" id="KW-1185">Reference proteome</keyword>
<gene>
    <name evidence="2" type="ORF">IMCC3135_29430</name>
</gene>
<feature type="chain" id="PRO_5016369824" description="DUF4402 domain-containing protein" evidence="1">
    <location>
        <begin position="21"/>
        <end position="321"/>
    </location>
</feature>
<dbReference type="AlphaFoldDB" id="A0A2Z2NWV1"/>
<dbReference type="Pfam" id="PF14352">
    <property type="entry name" value="DUF4402"/>
    <property type="match status" value="2"/>
</dbReference>
<dbReference type="KEGG" id="gai:IMCC3135_29430"/>
<evidence type="ECO:0008006" key="4">
    <source>
        <dbReference type="Google" id="ProtNLM"/>
    </source>
</evidence>
<sequence>MTHLFLAILLWATMTSSALAQPLIEELQNLRFGKLAISANDTVSQFTFSRTGNNINIEGQFVLIEKGLPGLFQFSGFPPTTRLNVSLDSTTLTAETIGITEPLSVDNYDFPQVTTDSEGNAELSLGARLGTTGNGGTYEDYLYSGTTSLRVDYWQPDADAFVSSSKVIFLETELSSTLTIDQEQQLHFGTLFARTSITSQASMTLSPAGTYKISEPENSRLVSIVKPEEGVLRVSGAAANYTLSVTPQVADVLLEHTENPASAPHLILSDLLTSPDGIGRTDANGEMLITIGGTLKTEITSSPQIYPSGRYEGTYEITVSY</sequence>
<dbReference type="RefSeq" id="WP_088920773.1">
    <property type="nucleotide sequence ID" value="NZ_CP018632.1"/>
</dbReference>
<evidence type="ECO:0000313" key="3">
    <source>
        <dbReference type="Proteomes" id="UP000250079"/>
    </source>
</evidence>
<feature type="signal peptide" evidence="1">
    <location>
        <begin position="1"/>
        <end position="20"/>
    </location>
</feature>
<evidence type="ECO:0000313" key="2">
    <source>
        <dbReference type="EMBL" id="ASJ75936.1"/>
    </source>
</evidence>
<evidence type="ECO:0000256" key="1">
    <source>
        <dbReference type="SAM" id="SignalP"/>
    </source>
</evidence>
<keyword evidence="1" id="KW-0732">Signal</keyword>
<name>A0A2Z2NWV1_9GAMM</name>